<proteinExistence type="predicted"/>
<dbReference type="InterPro" id="IPR020846">
    <property type="entry name" value="MFS_dom"/>
</dbReference>
<feature type="transmembrane region" description="Helical" evidence="7">
    <location>
        <begin position="179"/>
        <end position="196"/>
    </location>
</feature>
<name>A0A385DKN9_9ACTN</name>
<feature type="transmembrane region" description="Helical" evidence="7">
    <location>
        <begin position="226"/>
        <end position="250"/>
    </location>
</feature>
<reference evidence="9 10" key="1">
    <citation type="submission" date="2018-08" db="EMBL/GenBank/DDBJ databases">
        <authorList>
            <person name="Ferrada E.E."/>
            <person name="Latorre B.A."/>
        </authorList>
    </citation>
    <scope>NUCLEOTIDE SEQUENCE [LARGE SCALE GENOMIC DNA]</scope>
    <source>
        <strain evidence="9 10">VK-A60T</strain>
    </source>
</reference>
<dbReference type="GO" id="GO:0022857">
    <property type="term" value="F:transmembrane transporter activity"/>
    <property type="evidence" value="ECO:0007669"/>
    <property type="project" value="InterPro"/>
</dbReference>
<dbReference type="GO" id="GO:0005886">
    <property type="term" value="C:plasma membrane"/>
    <property type="evidence" value="ECO:0007669"/>
    <property type="project" value="UniProtKB-SubCell"/>
</dbReference>
<feature type="transmembrane region" description="Helical" evidence="7">
    <location>
        <begin position="56"/>
        <end position="76"/>
    </location>
</feature>
<dbReference type="EMBL" id="CP031742">
    <property type="protein sequence ID" value="AXQ58509.1"/>
    <property type="molecule type" value="Genomic_DNA"/>
</dbReference>
<keyword evidence="5 7" id="KW-0472">Membrane</keyword>
<keyword evidence="4 7" id="KW-1133">Transmembrane helix</keyword>
<feature type="transmembrane region" description="Helical" evidence="7">
    <location>
        <begin position="289"/>
        <end position="307"/>
    </location>
</feature>
<accession>A0A385DKN9</accession>
<evidence type="ECO:0000256" key="3">
    <source>
        <dbReference type="ARBA" id="ARBA00022692"/>
    </source>
</evidence>
<dbReference type="Gene3D" id="1.20.1250.20">
    <property type="entry name" value="MFS general substrate transporter like domains"/>
    <property type="match status" value="1"/>
</dbReference>
<feature type="compositionally biased region" description="Low complexity" evidence="6">
    <location>
        <begin position="416"/>
        <end position="433"/>
    </location>
</feature>
<dbReference type="Proteomes" id="UP000259636">
    <property type="component" value="Chromosome"/>
</dbReference>
<dbReference type="PROSITE" id="PS50850">
    <property type="entry name" value="MFS"/>
    <property type="match status" value="1"/>
</dbReference>
<dbReference type="Pfam" id="PF07690">
    <property type="entry name" value="MFS_1"/>
    <property type="match status" value="1"/>
</dbReference>
<evidence type="ECO:0000256" key="1">
    <source>
        <dbReference type="ARBA" id="ARBA00004651"/>
    </source>
</evidence>
<protein>
    <submittedName>
        <fullName evidence="9">MFS transporter</fullName>
    </submittedName>
</protein>
<keyword evidence="2" id="KW-1003">Cell membrane</keyword>
<feature type="region of interest" description="Disordered" evidence="6">
    <location>
        <begin position="416"/>
        <end position="440"/>
    </location>
</feature>
<dbReference type="AlphaFoldDB" id="A0A385DKN9"/>
<evidence type="ECO:0000256" key="5">
    <source>
        <dbReference type="ARBA" id="ARBA00023136"/>
    </source>
</evidence>
<dbReference type="CDD" id="cd06173">
    <property type="entry name" value="MFS_MefA_like"/>
    <property type="match status" value="1"/>
</dbReference>
<keyword evidence="3 7" id="KW-0812">Transmembrane</keyword>
<evidence type="ECO:0000256" key="4">
    <source>
        <dbReference type="ARBA" id="ARBA00022989"/>
    </source>
</evidence>
<dbReference type="PANTHER" id="PTHR23513:SF11">
    <property type="entry name" value="STAPHYLOFERRIN A TRANSPORTER"/>
    <property type="match status" value="1"/>
</dbReference>
<dbReference type="KEGG" id="sky:D0C37_30490"/>
<feature type="transmembrane region" description="Helical" evidence="7">
    <location>
        <begin position="262"/>
        <end position="282"/>
    </location>
</feature>
<evidence type="ECO:0000256" key="6">
    <source>
        <dbReference type="SAM" id="MobiDB-lite"/>
    </source>
</evidence>
<feature type="domain" description="Major facilitator superfamily (MFS) profile" evidence="8">
    <location>
        <begin position="18"/>
        <end position="403"/>
    </location>
</feature>
<gene>
    <name evidence="9" type="ORF">D0C37_30490</name>
</gene>
<dbReference type="GeneID" id="300118452"/>
<evidence type="ECO:0000256" key="2">
    <source>
        <dbReference type="ARBA" id="ARBA00022475"/>
    </source>
</evidence>
<dbReference type="SUPFAM" id="SSF103473">
    <property type="entry name" value="MFS general substrate transporter"/>
    <property type="match status" value="1"/>
</dbReference>
<dbReference type="RefSeq" id="WP_117350713.1">
    <property type="nucleotide sequence ID" value="NZ_CP031742.1"/>
</dbReference>
<evidence type="ECO:0000259" key="8">
    <source>
        <dbReference type="PROSITE" id="PS50850"/>
    </source>
</evidence>
<feature type="transmembrane region" description="Helical" evidence="7">
    <location>
        <begin position="379"/>
        <end position="398"/>
    </location>
</feature>
<sequence>MTERTERASVLASLRHRSFRNLVFGRTLTHWANSMAPIALAFAVLDMTGSAVDVGIVVGSRSVANVLLVLFGGVLADWVPRALILQGSSLSAATVQAAVAVVLLTDSASLGVLILLSVVNGAVAAVSMPASASLVPQTVPAGELRAANALSRMGVNTGMIVGASFGGMITSVFGPGWGMAANAVVFAAAALAYHGVRVPRTKRAPGAPSQPLRELREGWTEFTARTWVWVVVLQFFVVNAVAAGGIQVLGPTIANSTYGRTAWGLVLATQMAGALIGGFLVGRSRSRHALRIGVAVVALDALPLIALAETAPLALLVLAMFVNGLALEQFGVAWDVSLQENVPPDRLARVYSYDMLGSILALPVGEMSAGVLAERFGSRATLLGGVCLVVSVTVAALCSKDVRSLTVRAGHADAEAPGATAAGAASGTAAPTEPTRDPAG</sequence>
<feature type="transmembrane region" description="Helical" evidence="7">
    <location>
        <begin position="21"/>
        <end position="44"/>
    </location>
</feature>
<organism evidence="9 10">
    <name type="scientific">Streptomyces koyangensis</name>
    <dbReference type="NCBI Taxonomy" id="188770"/>
    <lineage>
        <taxon>Bacteria</taxon>
        <taxon>Bacillati</taxon>
        <taxon>Actinomycetota</taxon>
        <taxon>Actinomycetes</taxon>
        <taxon>Kitasatosporales</taxon>
        <taxon>Streptomycetaceae</taxon>
        <taxon>Streptomyces</taxon>
        <taxon>Streptomyces aurantiacus group</taxon>
    </lineage>
</organism>
<comment type="subcellular location">
    <subcellularLocation>
        <location evidence="1">Cell membrane</location>
        <topology evidence="1">Multi-pass membrane protein</topology>
    </subcellularLocation>
</comment>
<evidence type="ECO:0000313" key="10">
    <source>
        <dbReference type="Proteomes" id="UP000259636"/>
    </source>
</evidence>
<dbReference type="PANTHER" id="PTHR23513">
    <property type="entry name" value="INTEGRAL MEMBRANE EFFLUX PROTEIN-RELATED"/>
    <property type="match status" value="1"/>
</dbReference>
<evidence type="ECO:0000313" key="9">
    <source>
        <dbReference type="EMBL" id="AXQ58509.1"/>
    </source>
</evidence>
<dbReference type="InterPro" id="IPR036259">
    <property type="entry name" value="MFS_trans_sf"/>
</dbReference>
<evidence type="ECO:0000256" key="7">
    <source>
        <dbReference type="SAM" id="Phobius"/>
    </source>
</evidence>
<dbReference type="InterPro" id="IPR011701">
    <property type="entry name" value="MFS"/>
</dbReference>